<gene>
    <name evidence="7" type="ORF">GCM10022262_18110</name>
</gene>
<proteinExistence type="predicted"/>
<keyword evidence="2" id="KW-0328">Glycosyltransferase</keyword>
<evidence type="ECO:0000256" key="3">
    <source>
        <dbReference type="ARBA" id="ARBA00022679"/>
    </source>
</evidence>
<dbReference type="InterPro" id="IPR050194">
    <property type="entry name" value="Glycosyltransferase_grp1"/>
</dbReference>
<evidence type="ECO:0000313" key="8">
    <source>
        <dbReference type="Proteomes" id="UP001499841"/>
    </source>
</evidence>
<dbReference type="PANTHER" id="PTHR45947:SF3">
    <property type="entry name" value="SULFOQUINOVOSYL TRANSFERASE SQD2"/>
    <property type="match status" value="1"/>
</dbReference>
<dbReference type="EMBL" id="BAABBA010000007">
    <property type="protein sequence ID" value="GAA4287452.1"/>
    <property type="molecule type" value="Genomic_DNA"/>
</dbReference>
<accession>A0ABP8EU92</accession>
<comment type="caution">
    <text evidence="7">The sequence shown here is derived from an EMBL/GenBank/DDBJ whole genome shotgun (WGS) entry which is preliminary data.</text>
</comment>
<keyword evidence="8" id="KW-1185">Reference proteome</keyword>
<evidence type="ECO:0000256" key="4">
    <source>
        <dbReference type="SAM" id="MobiDB-lite"/>
    </source>
</evidence>
<evidence type="ECO:0000259" key="6">
    <source>
        <dbReference type="Pfam" id="PF13439"/>
    </source>
</evidence>
<evidence type="ECO:0000313" key="7">
    <source>
        <dbReference type="EMBL" id="GAA4287452.1"/>
    </source>
</evidence>
<dbReference type="Pfam" id="PF00534">
    <property type="entry name" value="Glycos_transf_1"/>
    <property type="match status" value="1"/>
</dbReference>
<name>A0ABP8EU92_9MICO</name>
<dbReference type="Gene3D" id="3.40.50.2000">
    <property type="entry name" value="Glycogen Phosphorylase B"/>
    <property type="match status" value="2"/>
</dbReference>
<evidence type="ECO:0000256" key="2">
    <source>
        <dbReference type="ARBA" id="ARBA00022676"/>
    </source>
</evidence>
<feature type="domain" description="Glycosyl transferase family 1" evidence="5">
    <location>
        <begin position="207"/>
        <end position="364"/>
    </location>
</feature>
<protein>
    <recommendedName>
        <fullName evidence="1">D-inositol 3-phosphate glycosyltransferase</fullName>
    </recommendedName>
</protein>
<feature type="region of interest" description="Disordered" evidence="4">
    <location>
        <begin position="383"/>
        <end position="409"/>
    </location>
</feature>
<dbReference type="SUPFAM" id="SSF53756">
    <property type="entry name" value="UDP-Glycosyltransferase/glycogen phosphorylase"/>
    <property type="match status" value="1"/>
</dbReference>
<dbReference type="InterPro" id="IPR001296">
    <property type="entry name" value="Glyco_trans_1"/>
</dbReference>
<dbReference type="Pfam" id="PF13439">
    <property type="entry name" value="Glyco_transf_4"/>
    <property type="match status" value="1"/>
</dbReference>
<dbReference type="InterPro" id="IPR028098">
    <property type="entry name" value="Glyco_trans_4-like_N"/>
</dbReference>
<dbReference type="CDD" id="cd03801">
    <property type="entry name" value="GT4_PimA-like"/>
    <property type="match status" value="1"/>
</dbReference>
<dbReference type="Proteomes" id="UP001499841">
    <property type="component" value="Unassembled WGS sequence"/>
</dbReference>
<evidence type="ECO:0000259" key="5">
    <source>
        <dbReference type="Pfam" id="PF00534"/>
    </source>
</evidence>
<organism evidence="7 8">
    <name type="scientific">Georgenia daeguensis</name>
    <dbReference type="NCBI Taxonomy" id="908355"/>
    <lineage>
        <taxon>Bacteria</taxon>
        <taxon>Bacillati</taxon>
        <taxon>Actinomycetota</taxon>
        <taxon>Actinomycetes</taxon>
        <taxon>Micrococcales</taxon>
        <taxon>Bogoriellaceae</taxon>
        <taxon>Georgenia</taxon>
    </lineage>
</organism>
<evidence type="ECO:0000256" key="1">
    <source>
        <dbReference type="ARBA" id="ARBA00021292"/>
    </source>
</evidence>
<dbReference type="PANTHER" id="PTHR45947">
    <property type="entry name" value="SULFOQUINOVOSYL TRANSFERASE SQD2"/>
    <property type="match status" value="1"/>
</dbReference>
<reference evidence="8" key="1">
    <citation type="journal article" date="2019" name="Int. J. Syst. Evol. Microbiol.">
        <title>The Global Catalogue of Microorganisms (GCM) 10K type strain sequencing project: providing services to taxonomists for standard genome sequencing and annotation.</title>
        <authorList>
            <consortium name="The Broad Institute Genomics Platform"/>
            <consortium name="The Broad Institute Genome Sequencing Center for Infectious Disease"/>
            <person name="Wu L."/>
            <person name="Ma J."/>
        </authorList>
    </citation>
    <scope>NUCLEOTIDE SEQUENCE [LARGE SCALE GENOMIC DNA]</scope>
    <source>
        <strain evidence="8">JCM 17459</strain>
    </source>
</reference>
<dbReference type="RefSeq" id="WP_345040122.1">
    <property type="nucleotide sequence ID" value="NZ_BAABBA010000007.1"/>
</dbReference>
<feature type="domain" description="Glycosyltransferase subfamily 4-like N-terminal" evidence="6">
    <location>
        <begin position="18"/>
        <end position="189"/>
    </location>
</feature>
<sequence>MRPRRIALVSSSFHPRTGGVEEHTRHVARELAGRGHRVEVWTVDRGEQLGTRLVDGVTVRYLPCPLPARSPGAALRFLGGAPRAWRAWLRARRALRPDVLHVQCFGPNGLYALALHRLTGIPLVVSSHGETFMDDHDVFARSRLLSAGLRAALSAAQAVTACSRMVAEDLTARFGARRAVVVPNGVDPAEFATPAEGGGRTLAESAHRRPTVLALGRVEHRKGFDLLLDAFARADLPDGTRLVIAGDGGALAPLRAQAARLGISGSVDFPGRLSRPAVAEALTRATVLVVPSRVEPFGIVVLEGWRAGLPVIATRNGGPAEIMTDGVDGLLVDPQDTAALAAALADVLREPELAARLAAGGRERVDGYTWGRTTTAYEELYRTLPRRPAGPARGRSPHPLRRRQGTEAA</sequence>
<keyword evidence="3" id="KW-0808">Transferase</keyword>